<dbReference type="InterPro" id="IPR007833">
    <property type="entry name" value="Capsule_polysaccharide_synth"/>
</dbReference>
<reference evidence="1" key="1">
    <citation type="submission" date="2016-10" db="EMBL/GenBank/DDBJ databases">
        <authorList>
            <person name="de Groot N.N."/>
        </authorList>
    </citation>
    <scope>NUCLEOTIDE SEQUENCE</scope>
</reference>
<dbReference type="CDD" id="cd16440">
    <property type="entry name" value="beta_Kdo_transferase_KpsC_1"/>
    <property type="match status" value="1"/>
</dbReference>
<organism evidence="1">
    <name type="scientific">hydrothermal vent metagenome</name>
    <dbReference type="NCBI Taxonomy" id="652676"/>
    <lineage>
        <taxon>unclassified sequences</taxon>
        <taxon>metagenomes</taxon>
        <taxon>ecological metagenomes</taxon>
    </lineage>
</organism>
<sequence>MKYSISKQLIKNTKYFLNITYYSFFHRLFHKKGTFYGWGRKKSGLKAIELAKKYQTSFVLLEDGFIRSLGLGVDNSPSFSIVEDDVGIYYDATSPSKLENILNTYDFQSDNKLMKTAKEAIELIKKHHISKYNNAPDIDDNFFKNDTKQKILIIAQTAGDASLQYGLGDIFSTKKIINDAINENPQASIYIKIHPDVLTGKKQSDIKQEDIPKNCTIIDQNINPISLLKHFTKVYTKTSGMGMEALLLDIEVTCYGVPFYSGWGLTNDKQKCNRRNKKLTTKELFAGAYILYTRYYNPYTKQPSNIIDTIQTLLSKKSNL</sequence>
<accession>A0A1W1D4B9</accession>
<protein>
    <submittedName>
        <fullName evidence="1">Capsular polysaccharide export system protein KpsC</fullName>
    </submittedName>
</protein>
<gene>
    <name evidence="1" type="ORF">MNB_SM-3-759</name>
</gene>
<dbReference type="EMBL" id="FPHP01000038">
    <property type="protein sequence ID" value="SFV75444.1"/>
    <property type="molecule type" value="Genomic_DNA"/>
</dbReference>
<proteinExistence type="predicted"/>
<evidence type="ECO:0000313" key="1">
    <source>
        <dbReference type="EMBL" id="SFV75444.1"/>
    </source>
</evidence>
<dbReference type="GO" id="GO:0000271">
    <property type="term" value="P:polysaccharide biosynthetic process"/>
    <property type="evidence" value="ECO:0007669"/>
    <property type="project" value="InterPro"/>
</dbReference>
<dbReference type="AlphaFoldDB" id="A0A1W1D4B9"/>
<name>A0A1W1D4B9_9ZZZZ</name>
<dbReference type="GO" id="GO:0015774">
    <property type="term" value="P:polysaccharide transport"/>
    <property type="evidence" value="ECO:0007669"/>
    <property type="project" value="InterPro"/>
</dbReference>
<dbReference type="Pfam" id="PF05159">
    <property type="entry name" value="Capsule_synth"/>
    <property type="match status" value="1"/>
</dbReference>